<feature type="domain" description="SKP1 component POZ" evidence="3">
    <location>
        <begin position="6"/>
        <end position="64"/>
    </location>
</feature>
<dbReference type="EMBL" id="GL379908">
    <property type="protein sequence ID" value="EGT33926.1"/>
    <property type="molecule type" value="Genomic_DNA"/>
</dbReference>
<dbReference type="InterPro" id="IPR036296">
    <property type="entry name" value="SKP1-like_dim_sf"/>
</dbReference>
<dbReference type="InParanoid" id="G0NLZ2"/>
<dbReference type="SMART" id="SM00512">
    <property type="entry name" value="Skp1"/>
    <property type="match status" value="2"/>
</dbReference>
<dbReference type="HOGENOM" id="CLU_1095092_0_0_1"/>
<organism evidence="5">
    <name type="scientific">Caenorhabditis brenneri</name>
    <name type="common">Nematode worm</name>
    <dbReference type="NCBI Taxonomy" id="135651"/>
    <lineage>
        <taxon>Eukaryota</taxon>
        <taxon>Metazoa</taxon>
        <taxon>Ecdysozoa</taxon>
        <taxon>Nematoda</taxon>
        <taxon>Chromadorea</taxon>
        <taxon>Rhabditida</taxon>
        <taxon>Rhabditina</taxon>
        <taxon>Rhabditomorpha</taxon>
        <taxon>Rhabditoidea</taxon>
        <taxon>Rhabditidae</taxon>
        <taxon>Peloderinae</taxon>
        <taxon>Caenorhabditis</taxon>
    </lineage>
</organism>
<proteinExistence type="inferred from homology"/>
<comment type="similarity">
    <text evidence="1">Belongs to the SKP1 family.</text>
</comment>
<keyword evidence="5" id="KW-1185">Reference proteome</keyword>
<dbReference type="SUPFAM" id="SSF81382">
    <property type="entry name" value="Skp1 dimerisation domain-like"/>
    <property type="match status" value="1"/>
</dbReference>
<dbReference type="FunFam" id="3.30.710.10:FF:000124">
    <property type="entry name" value="Protein CBG09126"/>
    <property type="match status" value="1"/>
</dbReference>
<dbReference type="InterPro" id="IPR016073">
    <property type="entry name" value="Skp1_comp_POZ"/>
</dbReference>
<dbReference type="OrthoDB" id="5796858at2759"/>
<accession>G0NLZ2</accession>
<dbReference type="Gene3D" id="3.30.710.10">
    <property type="entry name" value="Potassium Channel Kv1.1, Chain A"/>
    <property type="match status" value="2"/>
</dbReference>
<name>G0NLZ2_CAEBE</name>
<dbReference type="SUPFAM" id="SSF54695">
    <property type="entry name" value="POZ domain"/>
    <property type="match status" value="2"/>
</dbReference>
<keyword evidence="2" id="KW-0833">Ubl conjugation pathway</keyword>
<gene>
    <name evidence="4" type="ORF">CAEBREN_20660</name>
</gene>
<dbReference type="InterPro" id="IPR016897">
    <property type="entry name" value="SKP1"/>
</dbReference>
<dbReference type="InterPro" id="IPR011333">
    <property type="entry name" value="SKP1/BTB/POZ_sf"/>
</dbReference>
<sequence>MSFYIISSNDGRKFRVPANAAKHSETVMECISENNIAPNSPIAMQQPVSGMMLDRIISWCEHHKYGSVPSEITEWDRNLLTTENRIERMNLISAAGLMRIKELKRMSIALFCERETTQDTGFIQLQSKDTHVFQMTLGAAKQSLLLAQILEKLSGKAPVLPIPIDFTSAQLDVVVKWCEHHRGEPISVLDDDGYPFNVLVPEFDKNLLKIGNADLVKVMNAATALEINALIRSATKTWFDRQRSMTQEELSALF</sequence>
<dbReference type="GO" id="GO:0006511">
    <property type="term" value="P:ubiquitin-dependent protein catabolic process"/>
    <property type="evidence" value="ECO:0007669"/>
    <property type="project" value="InterPro"/>
</dbReference>
<dbReference type="STRING" id="135651.G0NLZ2"/>
<dbReference type="Proteomes" id="UP000008068">
    <property type="component" value="Unassembled WGS sequence"/>
</dbReference>
<protein>
    <recommendedName>
        <fullName evidence="3">SKP1 component POZ domain-containing protein</fullName>
    </recommendedName>
</protein>
<dbReference type="Pfam" id="PF03931">
    <property type="entry name" value="Skp1_POZ"/>
    <property type="match status" value="2"/>
</dbReference>
<evidence type="ECO:0000313" key="4">
    <source>
        <dbReference type="EMBL" id="EGT33926.1"/>
    </source>
</evidence>
<dbReference type="eggNOG" id="KOG1724">
    <property type="taxonomic scope" value="Eukaryota"/>
</dbReference>
<reference evidence="5" key="1">
    <citation type="submission" date="2011-07" db="EMBL/GenBank/DDBJ databases">
        <authorList>
            <consortium name="Caenorhabditis brenneri Sequencing and Analysis Consortium"/>
            <person name="Wilson R.K."/>
        </authorList>
    </citation>
    <scope>NUCLEOTIDE SEQUENCE [LARGE SCALE GENOMIC DNA]</scope>
    <source>
        <strain evidence="5">PB2801</strain>
    </source>
</reference>
<feature type="domain" description="SKP1 component POZ" evidence="3">
    <location>
        <begin position="122"/>
        <end position="182"/>
    </location>
</feature>
<evidence type="ECO:0000259" key="3">
    <source>
        <dbReference type="Pfam" id="PF03931"/>
    </source>
</evidence>
<dbReference type="AlphaFoldDB" id="G0NLZ2"/>
<evidence type="ECO:0000256" key="1">
    <source>
        <dbReference type="ARBA" id="ARBA00009993"/>
    </source>
</evidence>
<dbReference type="PANTHER" id="PTHR11165">
    <property type="entry name" value="SKP1"/>
    <property type="match status" value="1"/>
</dbReference>
<evidence type="ECO:0000256" key="2">
    <source>
        <dbReference type="ARBA" id="ARBA00022786"/>
    </source>
</evidence>
<evidence type="ECO:0000313" key="5">
    <source>
        <dbReference type="Proteomes" id="UP000008068"/>
    </source>
</evidence>
<dbReference type="InterPro" id="IPR001232">
    <property type="entry name" value="SKP1-like"/>
</dbReference>
<dbReference type="OMA" id="FCERETT"/>